<keyword evidence="2" id="KW-1185">Reference proteome</keyword>
<dbReference type="AlphaFoldDB" id="A0A3M7PRU6"/>
<proteinExistence type="predicted"/>
<dbReference type="EMBL" id="REGN01009182">
    <property type="protein sequence ID" value="RNA01753.1"/>
    <property type="molecule type" value="Genomic_DNA"/>
</dbReference>
<organism evidence="1 2">
    <name type="scientific">Brachionus plicatilis</name>
    <name type="common">Marine rotifer</name>
    <name type="synonym">Brachionus muelleri</name>
    <dbReference type="NCBI Taxonomy" id="10195"/>
    <lineage>
        <taxon>Eukaryota</taxon>
        <taxon>Metazoa</taxon>
        <taxon>Spiralia</taxon>
        <taxon>Gnathifera</taxon>
        <taxon>Rotifera</taxon>
        <taxon>Eurotatoria</taxon>
        <taxon>Monogononta</taxon>
        <taxon>Pseudotrocha</taxon>
        <taxon>Ploima</taxon>
        <taxon>Brachionidae</taxon>
        <taxon>Brachionus</taxon>
    </lineage>
</organism>
<comment type="caution">
    <text evidence="1">The sequence shown here is derived from an EMBL/GenBank/DDBJ whole genome shotgun (WGS) entry which is preliminary data.</text>
</comment>
<protein>
    <submittedName>
        <fullName evidence="1">Uncharacterized protein</fullName>
    </submittedName>
</protein>
<reference evidence="1 2" key="1">
    <citation type="journal article" date="2018" name="Sci. Rep.">
        <title>Genomic signatures of local adaptation to the degree of environmental predictability in rotifers.</title>
        <authorList>
            <person name="Franch-Gras L."/>
            <person name="Hahn C."/>
            <person name="Garcia-Roger E.M."/>
            <person name="Carmona M.J."/>
            <person name="Serra M."/>
            <person name="Gomez A."/>
        </authorList>
    </citation>
    <scope>NUCLEOTIDE SEQUENCE [LARGE SCALE GENOMIC DNA]</scope>
    <source>
        <strain evidence="1">HYR1</strain>
    </source>
</reference>
<accession>A0A3M7PRU6</accession>
<evidence type="ECO:0000313" key="1">
    <source>
        <dbReference type="EMBL" id="RNA01753.1"/>
    </source>
</evidence>
<sequence length="73" mass="8828">MLVQIFFNKKNQDISDNLNYAECLRGKLKQKINKNKIFQMNRFKINEISPPSLNVWTFKRNHKIQNMITLFIK</sequence>
<evidence type="ECO:0000313" key="2">
    <source>
        <dbReference type="Proteomes" id="UP000276133"/>
    </source>
</evidence>
<dbReference type="Proteomes" id="UP000276133">
    <property type="component" value="Unassembled WGS sequence"/>
</dbReference>
<name>A0A3M7PRU6_BRAPC</name>
<gene>
    <name evidence="1" type="ORF">BpHYR1_031683</name>
</gene>